<proteinExistence type="predicted"/>
<evidence type="ECO:0000313" key="1">
    <source>
        <dbReference type="EMBL" id="EIP84544.1"/>
    </source>
</evidence>
<evidence type="ECO:0000313" key="2">
    <source>
        <dbReference type="Proteomes" id="UP000004682"/>
    </source>
</evidence>
<name>A0ABN0FX14_9BURK</name>
<sequence length="47" mass="5404">MGTTLMSLLVAVYDGRREVLTKRPAMRVDKFNPNSGEVTLFFRSDRK</sequence>
<gene>
    <name evidence="1" type="ORF">A33K_18709</name>
</gene>
<keyword evidence="2" id="KW-1185">Reference proteome</keyword>
<dbReference type="EMBL" id="JH692073">
    <property type="protein sequence ID" value="EIP84544.1"/>
    <property type="molecule type" value="Genomic_DNA"/>
</dbReference>
<reference evidence="2" key="1">
    <citation type="journal article" date="2012" name="J. Bacteriol.">
        <title>Revised Genome Sequence of Burkholderia thailandensis MSMB43 with Improved Annotation.</title>
        <authorList>
            <person name="Zhuo Y."/>
            <person name="Liu L."/>
            <person name="Wang Q."/>
            <person name="Liu X."/>
            <person name="Ren B."/>
            <person name="Liu M."/>
            <person name="Ni P."/>
            <person name="Cheng Y.Q."/>
            <person name="Zhang L."/>
        </authorList>
    </citation>
    <scope>NUCLEOTIDE SEQUENCE [LARGE SCALE GENOMIC DNA]</scope>
    <source>
        <strain evidence="2">MSMB43</strain>
    </source>
</reference>
<accession>A0ABN0FX14</accession>
<organism evidence="1 2">
    <name type="scientific">Burkholderia humptydooensis MSMB43</name>
    <dbReference type="NCBI Taxonomy" id="441157"/>
    <lineage>
        <taxon>Bacteria</taxon>
        <taxon>Pseudomonadati</taxon>
        <taxon>Pseudomonadota</taxon>
        <taxon>Betaproteobacteria</taxon>
        <taxon>Burkholderiales</taxon>
        <taxon>Burkholderiaceae</taxon>
        <taxon>Burkholderia</taxon>
        <taxon>pseudomallei group</taxon>
    </lineage>
</organism>
<dbReference type="Proteomes" id="UP000004682">
    <property type="component" value="Unassembled WGS sequence"/>
</dbReference>
<protein>
    <submittedName>
        <fullName evidence="1">Uncharacterized protein</fullName>
    </submittedName>
</protein>